<dbReference type="Gene3D" id="1.10.555.10">
    <property type="entry name" value="Rho GTPase activation protein"/>
    <property type="match status" value="1"/>
</dbReference>
<dbReference type="PROSITE" id="PS50238">
    <property type="entry name" value="RHOGAP"/>
    <property type="match status" value="1"/>
</dbReference>
<dbReference type="OrthoDB" id="6381094at2759"/>
<name>A0A7T8JSU3_CALRO</name>
<evidence type="ECO:0000313" key="3">
    <source>
        <dbReference type="Proteomes" id="UP000595437"/>
    </source>
</evidence>
<proteinExistence type="predicted"/>
<dbReference type="GO" id="GO:0007165">
    <property type="term" value="P:signal transduction"/>
    <property type="evidence" value="ECO:0007669"/>
    <property type="project" value="InterPro"/>
</dbReference>
<dbReference type="GO" id="GO:0005096">
    <property type="term" value="F:GTPase activator activity"/>
    <property type="evidence" value="ECO:0007669"/>
    <property type="project" value="TreeGrafter"/>
</dbReference>
<feature type="non-terminal residue" evidence="2">
    <location>
        <position position="1"/>
    </location>
</feature>
<keyword evidence="3" id="KW-1185">Reference proteome</keyword>
<dbReference type="SUPFAM" id="SSF48350">
    <property type="entry name" value="GTPase activation domain, GAP"/>
    <property type="match status" value="1"/>
</dbReference>
<gene>
    <name evidence="2" type="ORF">FKW44_025006</name>
</gene>
<organism evidence="2 3">
    <name type="scientific">Caligus rogercresseyi</name>
    <name type="common">Sea louse</name>
    <dbReference type="NCBI Taxonomy" id="217165"/>
    <lineage>
        <taxon>Eukaryota</taxon>
        <taxon>Metazoa</taxon>
        <taxon>Ecdysozoa</taxon>
        <taxon>Arthropoda</taxon>
        <taxon>Crustacea</taxon>
        <taxon>Multicrustacea</taxon>
        <taxon>Hexanauplia</taxon>
        <taxon>Copepoda</taxon>
        <taxon>Siphonostomatoida</taxon>
        <taxon>Caligidae</taxon>
        <taxon>Caligus</taxon>
    </lineage>
</organism>
<dbReference type="PANTHER" id="PTHR23179:SF3">
    <property type="entry name" value="RHO GTPASE-ACTIVATING PROTEIN 20"/>
    <property type="match status" value="1"/>
</dbReference>
<dbReference type="Proteomes" id="UP000595437">
    <property type="component" value="Chromosome 21"/>
</dbReference>
<evidence type="ECO:0000259" key="1">
    <source>
        <dbReference type="PROSITE" id="PS50238"/>
    </source>
</evidence>
<dbReference type="Pfam" id="PF00620">
    <property type="entry name" value="RhoGAP"/>
    <property type="match status" value="1"/>
</dbReference>
<reference evidence="3" key="1">
    <citation type="submission" date="2021-01" db="EMBL/GenBank/DDBJ databases">
        <title>Caligus Genome Assembly.</title>
        <authorList>
            <person name="Gallardo-Escarate C."/>
        </authorList>
    </citation>
    <scope>NUCLEOTIDE SEQUENCE [LARGE SCALE GENOMIC DNA]</scope>
</reference>
<dbReference type="AlphaFoldDB" id="A0A7T8JSU3"/>
<accession>A0A7T8JSU3</accession>
<feature type="domain" description="Rho-GAP" evidence="1">
    <location>
        <begin position="1"/>
        <end position="76"/>
    </location>
</feature>
<sequence>TVGIFRRSPNARAMRELREKIDQNEKIDFEECSYLFVAALLKDFLRSLPDCLLQCPNMTNGYGSWQSTRLTRISEH</sequence>
<protein>
    <recommendedName>
        <fullName evidence="1">Rho-GAP domain-containing protein</fullName>
    </recommendedName>
</protein>
<dbReference type="InterPro" id="IPR000198">
    <property type="entry name" value="RhoGAP_dom"/>
</dbReference>
<dbReference type="EMBL" id="CP045910">
    <property type="protein sequence ID" value="QQP31407.1"/>
    <property type="molecule type" value="Genomic_DNA"/>
</dbReference>
<evidence type="ECO:0000313" key="2">
    <source>
        <dbReference type="EMBL" id="QQP31407.1"/>
    </source>
</evidence>
<dbReference type="InterPro" id="IPR008936">
    <property type="entry name" value="Rho_GTPase_activation_prot"/>
</dbReference>
<dbReference type="PANTHER" id="PTHR23179">
    <property type="entry name" value="T-CELL ACTIVATION RHO GTPASE ACTIVATING PROTEIN-RELATED"/>
    <property type="match status" value="1"/>
</dbReference>